<evidence type="ECO:0000313" key="13">
    <source>
        <dbReference type="EMBL" id="CAA9571764.1"/>
    </source>
</evidence>
<feature type="domain" description="Proline dehydrogenase" evidence="12">
    <location>
        <begin position="80"/>
        <end position="329"/>
    </location>
</feature>
<dbReference type="AlphaFoldDB" id="A0A6J4VEN3"/>
<dbReference type="InterPro" id="IPR002872">
    <property type="entry name" value="Proline_DH_dom"/>
</dbReference>
<feature type="binding site" evidence="10">
    <location>
        <begin position="259"/>
        <end position="260"/>
    </location>
    <ligand>
        <name>FAD</name>
        <dbReference type="ChEBI" id="CHEBI:57692"/>
    </ligand>
</feature>
<dbReference type="UniPathway" id="UPA00261">
    <property type="reaction ID" value="UER00373"/>
</dbReference>
<dbReference type="GO" id="GO:0000166">
    <property type="term" value="F:nucleotide binding"/>
    <property type="evidence" value="ECO:0007669"/>
    <property type="project" value="UniProtKB-KW"/>
</dbReference>
<evidence type="ECO:0000256" key="5">
    <source>
        <dbReference type="ARBA" id="ARBA00022827"/>
    </source>
</evidence>
<keyword evidence="6 13" id="KW-0560">Oxidoreductase</keyword>
<evidence type="ECO:0000256" key="7">
    <source>
        <dbReference type="ARBA" id="ARBA00023062"/>
    </source>
</evidence>
<evidence type="ECO:0000256" key="10">
    <source>
        <dbReference type="PIRSR" id="PIRSR000196-2"/>
    </source>
</evidence>
<dbReference type="GO" id="GO:0004657">
    <property type="term" value="F:proline dehydrogenase activity"/>
    <property type="evidence" value="ECO:0007669"/>
    <property type="project" value="UniProtKB-EC"/>
</dbReference>
<comment type="catalytic activity">
    <reaction evidence="8">
        <text>L-proline + a quinone = (S)-1-pyrroline-5-carboxylate + a quinol + H(+)</text>
        <dbReference type="Rhea" id="RHEA:23784"/>
        <dbReference type="ChEBI" id="CHEBI:15378"/>
        <dbReference type="ChEBI" id="CHEBI:17388"/>
        <dbReference type="ChEBI" id="CHEBI:24646"/>
        <dbReference type="ChEBI" id="CHEBI:60039"/>
        <dbReference type="ChEBI" id="CHEBI:132124"/>
        <dbReference type="EC" id="1.5.5.2"/>
    </reaction>
</comment>
<keyword evidence="7" id="KW-0642">Proline metabolism</keyword>
<evidence type="ECO:0000256" key="9">
    <source>
        <dbReference type="PIRSR" id="PIRSR000196-1"/>
    </source>
</evidence>
<comment type="cofactor">
    <cofactor evidence="10">
        <name>FAD</name>
        <dbReference type="ChEBI" id="CHEBI:57692"/>
    </cofactor>
    <text evidence="10">Binds 1 FAD per subunit.</text>
</comment>
<keyword evidence="4 10" id="KW-0547">Nucleotide-binding</keyword>
<evidence type="ECO:0000256" key="6">
    <source>
        <dbReference type="ARBA" id="ARBA00023002"/>
    </source>
</evidence>
<evidence type="ECO:0000256" key="3">
    <source>
        <dbReference type="ARBA" id="ARBA00022630"/>
    </source>
</evidence>
<dbReference type="EC" id="1.5.5.2" evidence="2"/>
<feature type="region of interest" description="Disordered" evidence="11">
    <location>
        <begin position="1"/>
        <end position="29"/>
    </location>
</feature>
<sequence length="341" mass="37932">MATSNASPAAPATVETTSPSAPSVGGPGDRLARRLNPVLRKGILLATHNRPIAALVRRHGMRLGAANFVAGTTLDEAVVNLRRLNGLGMRTNTTILGEAIRDEGAVARVVESYVGVLDRIAAERLTTNLAVKLTQLGLDLDEEVAYRNVERLVRHAATHGNFVRIDMEEFGRVDATLRIYERLRAAGHDNVGTVLQSYLYRTEADLERLAPLRPNLRLVKGAYLESPEVSYPRKTEIDAAYLRLAERMLVTNSFTAIATHDDRLIEHVIRHAETHGIPKDRFEFQMLYGIRPALQQGLVARGYGVLVATPFGPDWYFFYMRRLAERPANVLNFARSLFRPS</sequence>
<feature type="binding site" evidence="9">
    <location>
        <position position="132"/>
    </location>
    <ligand>
        <name>substrate</name>
    </ligand>
</feature>
<dbReference type="InterPro" id="IPR029041">
    <property type="entry name" value="FAD-linked_oxidoreductase-like"/>
</dbReference>
<evidence type="ECO:0000259" key="12">
    <source>
        <dbReference type="Pfam" id="PF01619"/>
    </source>
</evidence>
<dbReference type="InterPro" id="IPR015659">
    <property type="entry name" value="Proline_oxidase"/>
</dbReference>
<evidence type="ECO:0000256" key="1">
    <source>
        <dbReference type="ARBA" id="ARBA00004739"/>
    </source>
</evidence>
<keyword evidence="3" id="KW-0285">Flavoprotein</keyword>
<dbReference type="Pfam" id="PF01619">
    <property type="entry name" value="Pro_dh"/>
    <property type="match status" value="1"/>
</dbReference>
<proteinExistence type="predicted"/>
<accession>A0A6J4VEN3</accession>
<evidence type="ECO:0000256" key="4">
    <source>
        <dbReference type="ARBA" id="ARBA00022741"/>
    </source>
</evidence>
<dbReference type="PANTHER" id="PTHR13914:SF0">
    <property type="entry name" value="PROLINE DEHYDROGENASE 1, MITOCHONDRIAL"/>
    <property type="match status" value="1"/>
</dbReference>
<name>A0A6J4VEN3_9BACT</name>
<dbReference type="SUPFAM" id="SSF51730">
    <property type="entry name" value="FAD-linked oxidoreductase"/>
    <property type="match status" value="1"/>
</dbReference>
<feature type="binding site" evidence="10">
    <location>
        <begin position="220"/>
        <end position="222"/>
    </location>
    <ligand>
        <name>FAD</name>
        <dbReference type="ChEBI" id="CHEBI:57692"/>
    </ligand>
</feature>
<dbReference type="Gene3D" id="3.20.20.220">
    <property type="match status" value="1"/>
</dbReference>
<feature type="compositionally biased region" description="Low complexity" evidence="11">
    <location>
        <begin position="1"/>
        <end position="13"/>
    </location>
</feature>
<evidence type="ECO:0000256" key="2">
    <source>
        <dbReference type="ARBA" id="ARBA00012695"/>
    </source>
</evidence>
<evidence type="ECO:0000256" key="11">
    <source>
        <dbReference type="SAM" id="MobiDB-lite"/>
    </source>
</evidence>
<dbReference type="PIRSF" id="PIRSF000196">
    <property type="entry name" value="Pro_dehydrog"/>
    <property type="match status" value="1"/>
</dbReference>
<feature type="binding site" evidence="10">
    <location>
        <position position="196"/>
    </location>
    <ligand>
        <name>FAD</name>
        <dbReference type="ChEBI" id="CHEBI:57692"/>
    </ligand>
</feature>
<dbReference type="InterPro" id="IPR008219">
    <property type="entry name" value="PRODH_bac_arc"/>
</dbReference>
<dbReference type="GO" id="GO:0010133">
    <property type="term" value="P:L-proline catabolic process to L-glutamate"/>
    <property type="evidence" value="ECO:0007669"/>
    <property type="project" value="UniProtKB-UniPathway"/>
</dbReference>
<gene>
    <name evidence="13" type="ORF">AVDCRST_MAG33-2604</name>
</gene>
<feature type="binding site" evidence="9">
    <location>
        <position position="321"/>
    </location>
    <ligand>
        <name>substrate</name>
    </ligand>
</feature>
<organism evidence="13">
    <name type="scientific">uncultured Thermomicrobiales bacterium</name>
    <dbReference type="NCBI Taxonomy" id="1645740"/>
    <lineage>
        <taxon>Bacteria</taxon>
        <taxon>Pseudomonadati</taxon>
        <taxon>Thermomicrobiota</taxon>
        <taxon>Thermomicrobia</taxon>
        <taxon>Thermomicrobiales</taxon>
        <taxon>environmental samples</taxon>
    </lineage>
</organism>
<reference evidence="13" key="1">
    <citation type="submission" date="2020-02" db="EMBL/GenBank/DDBJ databases">
        <authorList>
            <person name="Meier V. D."/>
        </authorList>
    </citation>
    <scope>NUCLEOTIDE SEQUENCE</scope>
    <source>
        <strain evidence="13">AVDCRST_MAG33</strain>
    </source>
</reference>
<comment type="pathway">
    <text evidence="1">Amino-acid degradation; L-proline degradation into L-glutamate; L-glutamate from L-proline: step 1/2.</text>
</comment>
<evidence type="ECO:0000256" key="8">
    <source>
        <dbReference type="ARBA" id="ARBA00048779"/>
    </source>
</evidence>
<dbReference type="PANTHER" id="PTHR13914">
    <property type="entry name" value="PROLINE OXIDASE"/>
    <property type="match status" value="1"/>
</dbReference>
<feature type="binding site" evidence="10">
    <location>
        <position position="234"/>
    </location>
    <ligand>
        <name>FAD</name>
        <dbReference type="ChEBI" id="CHEBI:57692"/>
    </ligand>
</feature>
<keyword evidence="5 10" id="KW-0274">FAD</keyword>
<feature type="binding site" evidence="9">
    <location>
        <position position="322"/>
    </location>
    <ligand>
        <name>substrate</name>
    </ligand>
</feature>
<protein>
    <recommendedName>
        <fullName evidence="2">proline dehydrogenase</fullName>
        <ecNumber evidence="2">1.5.5.2</ecNumber>
    </recommendedName>
</protein>
<feature type="binding site" evidence="10">
    <location>
        <position position="167"/>
    </location>
    <ligand>
        <name>FAD</name>
        <dbReference type="ChEBI" id="CHEBI:57692"/>
    </ligand>
</feature>
<dbReference type="EMBL" id="CADCWK010000307">
    <property type="protein sequence ID" value="CAA9571764.1"/>
    <property type="molecule type" value="Genomic_DNA"/>
</dbReference>